<reference evidence="2 3" key="1">
    <citation type="submission" date="2020-08" db="EMBL/GenBank/DDBJ databases">
        <title>Genomic Encyclopedia of Type Strains, Phase III (KMG-III): the genomes of soil and plant-associated and newly described type strains.</title>
        <authorList>
            <person name="Whitman W."/>
        </authorList>
    </citation>
    <scope>NUCLEOTIDE SEQUENCE [LARGE SCALE GENOMIC DNA]</scope>
    <source>
        <strain evidence="2 3">CECT 8840</strain>
    </source>
</reference>
<protein>
    <submittedName>
        <fullName evidence="2">CelD/BcsL family acetyltransferase involved in cellulose biosynthesis</fullName>
    </submittedName>
</protein>
<dbReference type="SUPFAM" id="SSF55729">
    <property type="entry name" value="Acyl-CoA N-acyltransferases (Nat)"/>
    <property type="match status" value="1"/>
</dbReference>
<sequence length="363" mass="40407">MHVSIVHPRDLAKSDIERWRVLQEADPAFDSPFLSPEFTIIVGELQEQVRVAVLQDGQETVGFLPFERYPMGIGKPVAAGLTDAQGLVHVKDLELDPRELIRACGLGVFEFDHLVSGQPLLVGRHTRHPSPIIDLRDGYDSYVETVRQNSGKTYRSTAYKARKLQRDAGPLQHDYATTDRAALRTLLGWKTDQYRRTGRTDRFARPWIVELVERLLATDTEHFGGVFDVLRVDGQPVAGHFGLRTATTLAGWFPAYDTTYAKYSPGLIHHLAMAEKAAAAGIEVIDLGRGEKEYKEKLKNGEYEVMEGRVARPSAGASIHWALRVPVRKARGTVLASPILRSTADRALKTFGRLRTSLSSLAS</sequence>
<dbReference type="Pfam" id="PF13480">
    <property type="entry name" value="Acetyltransf_6"/>
    <property type="match status" value="1"/>
</dbReference>
<name>A0A7W7QUL8_9ACTN</name>
<evidence type="ECO:0000313" key="3">
    <source>
        <dbReference type="Proteomes" id="UP000552644"/>
    </source>
</evidence>
<keyword evidence="2" id="KW-0808">Transferase</keyword>
<dbReference type="InterPro" id="IPR016181">
    <property type="entry name" value="Acyl_CoA_acyltransferase"/>
</dbReference>
<dbReference type="AlphaFoldDB" id="A0A7W7QUL8"/>
<gene>
    <name evidence="2" type="ORF">FHS44_007224</name>
</gene>
<dbReference type="Proteomes" id="UP000552644">
    <property type="component" value="Unassembled WGS sequence"/>
</dbReference>
<dbReference type="RefSeq" id="WP_184723573.1">
    <property type="nucleotide sequence ID" value="NZ_JACHJP010000012.1"/>
</dbReference>
<evidence type="ECO:0000313" key="2">
    <source>
        <dbReference type="EMBL" id="MBB4920080.1"/>
    </source>
</evidence>
<accession>A0A7W7QUL8</accession>
<proteinExistence type="predicted"/>
<dbReference type="EMBL" id="JACHJP010000012">
    <property type="protein sequence ID" value="MBB4920080.1"/>
    <property type="molecule type" value="Genomic_DNA"/>
</dbReference>
<dbReference type="Gene3D" id="3.40.630.30">
    <property type="match status" value="1"/>
</dbReference>
<comment type="caution">
    <text evidence="2">The sequence shown here is derived from an EMBL/GenBank/DDBJ whole genome shotgun (WGS) entry which is preliminary data.</text>
</comment>
<keyword evidence="3" id="KW-1185">Reference proteome</keyword>
<feature type="domain" description="BioF2-like acetyltransferase" evidence="1">
    <location>
        <begin position="153"/>
        <end position="296"/>
    </location>
</feature>
<dbReference type="GO" id="GO:0016740">
    <property type="term" value="F:transferase activity"/>
    <property type="evidence" value="ECO:0007669"/>
    <property type="project" value="UniProtKB-KW"/>
</dbReference>
<dbReference type="InterPro" id="IPR038740">
    <property type="entry name" value="BioF2-like_GNAT_dom"/>
</dbReference>
<evidence type="ECO:0000259" key="1">
    <source>
        <dbReference type="Pfam" id="PF13480"/>
    </source>
</evidence>
<organism evidence="2 3">
    <name type="scientific">Streptosporangium saharense</name>
    <dbReference type="NCBI Taxonomy" id="1706840"/>
    <lineage>
        <taxon>Bacteria</taxon>
        <taxon>Bacillati</taxon>
        <taxon>Actinomycetota</taxon>
        <taxon>Actinomycetes</taxon>
        <taxon>Streptosporangiales</taxon>
        <taxon>Streptosporangiaceae</taxon>
        <taxon>Streptosporangium</taxon>
    </lineage>
</organism>